<evidence type="ECO:0000313" key="2">
    <source>
        <dbReference type="EMBL" id="CAD8885303.1"/>
    </source>
</evidence>
<gene>
    <name evidence="2" type="ORF">CHYS00102_LOCUS12500</name>
</gene>
<name>A0A7S1BF36_9STRA</name>
<reference evidence="2" key="1">
    <citation type="submission" date="2021-01" db="EMBL/GenBank/DDBJ databases">
        <authorList>
            <person name="Corre E."/>
            <person name="Pelletier E."/>
            <person name="Niang G."/>
            <person name="Scheremetjew M."/>
            <person name="Finn R."/>
            <person name="Kale V."/>
            <person name="Holt S."/>
            <person name="Cochrane G."/>
            <person name="Meng A."/>
            <person name="Brown T."/>
            <person name="Cohen L."/>
        </authorList>
    </citation>
    <scope>NUCLEOTIDE SEQUENCE</scope>
    <source>
        <strain evidence="2">308</strain>
    </source>
</reference>
<accession>A0A7S1BF36</accession>
<dbReference type="EMBL" id="HBFR01017144">
    <property type="protein sequence ID" value="CAD8885303.1"/>
    <property type="molecule type" value="Transcribed_RNA"/>
</dbReference>
<evidence type="ECO:0000256" key="1">
    <source>
        <dbReference type="SAM" id="Phobius"/>
    </source>
</evidence>
<proteinExistence type="predicted"/>
<dbReference type="AlphaFoldDB" id="A0A7S1BF36"/>
<sequence>MVVHIADATKFLKLILLCVICSVNLFVFIISSWNFVDDFNFNVTSWNLGEDFVVEFDQLNEVEGLPEFYPEVLKNNTYNPNVEEAESDQLNEVEGIPGSKPFFFTNITGPPFRIIQCGAPRSASTFQYALLKAIVYVKSIQVSKQSPDIYETFIKNKKNKEDWKRFVDRVGADRSFVAKLHEVEDIEFKEWIDHHHVSVFTSGHLEKNNFCKERTIYHQTKPNIENCSMCEIDNYKDIFGLDKENIDMIRKHMFLFEKIRKCCGTQMSRYRRFELHGCDMSPYKEQDPKCDEYPMEYVELLFAASPFPYKQKYPRLDWAKPGDCAKFNEIIKDGKDFNMRTFEGCDSMSKLMDKGM</sequence>
<keyword evidence="1" id="KW-1133">Transmembrane helix</keyword>
<feature type="transmembrane region" description="Helical" evidence="1">
    <location>
        <begin position="12"/>
        <end position="35"/>
    </location>
</feature>
<protein>
    <submittedName>
        <fullName evidence="2">Uncharacterized protein</fullName>
    </submittedName>
</protein>
<keyword evidence="1" id="KW-0472">Membrane</keyword>
<organism evidence="2">
    <name type="scientific">Corethron hystrix</name>
    <dbReference type="NCBI Taxonomy" id="216773"/>
    <lineage>
        <taxon>Eukaryota</taxon>
        <taxon>Sar</taxon>
        <taxon>Stramenopiles</taxon>
        <taxon>Ochrophyta</taxon>
        <taxon>Bacillariophyta</taxon>
        <taxon>Coscinodiscophyceae</taxon>
        <taxon>Corethrophycidae</taxon>
        <taxon>Corethrales</taxon>
        <taxon>Corethraceae</taxon>
        <taxon>Corethron</taxon>
    </lineage>
</organism>
<keyword evidence="1" id="KW-0812">Transmembrane</keyword>